<proteinExistence type="predicted"/>
<evidence type="ECO:0000313" key="1">
    <source>
        <dbReference type="Proteomes" id="UP000095284"/>
    </source>
</evidence>
<dbReference type="AlphaFoldDB" id="A0A1I7SLA1"/>
<protein>
    <submittedName>
        <fullName evidence="2">Uncharacterized protein</fullName>
    </submittedName>
</protein>
<dbReference type="Proteomes" id="UP000095284">
    <property type="component" value="Unplaced"/>
</dbReference>
<reference evidence="2" key="1">
    <citation type="submission" date="2016-11" db="UniProtKB">
        <authorList>
            <consortium name="WormBaseParasite"/>
        </authorList>
    </citation>
    <scope>IDENTIFICATION</scope>
</reference>
<sequence length="124" mass="13668">MPEGTTSFPDNCDPSRGLHSDFDVDRRSLRSSLFFSPSPISQGPWRLAPPTKAPGWSVVLGAESEKAAGREDGTYFSPSFAASMSLKVLGRRGGEGKRQNFLAQNVFVVRVTPQNRKERAKIRE</sequence>
<accession>A0A1I7SLA1</accession>
<organism evidence="1 2">
    <name type="scientific">Bursaphelenchus xylophilus</name>
    <name type="common">Pinewood nematode worm</name>
    <name type="synonym">Aphelenchoides xylophilus</name>
    <dbReference type="NCBI Taxonomy" id="6326"/>
    <lineage>
        <taxon>Eukaryota</taxon>
        <taxon>Metazoa</taxon>
        <taxon>Ecdysozoa</taxon>
        <taxon>Nematoda</taxon>
        <taxon>Chromadorea</taxon>
        <taxon>Rhabditida</taxon>
        <taxon>Tylenchina</taxon>
        <taxon>Tylenchomorpha</taxon>
        <taxon>Aphelenchoidea</taxon>
        <taxon>Aphelenchoididae</taxon>
        <taxon>Bursaphelenchus</taxon>
    </lineage>
</organism>
<evidence type="ECO:0000313" key="2">
    <source>
        <dbReference type="WBParaSite" id="BXY_1383300.1"/>
    </source>
</evidence>
<name>A0A1I7SLA1_BURXY</name>
<dbReference type="WBParaSite" id="BXY_1383300.1">
    <property type="protein sequence ID" value="BXY_1383300.1"/>
    <property type="gene ID" value="BXY_1383300"/>
</dbReference>